<dbReference type="Gene3D" id="3.40.190.10">
    <property type="entry name" value="Periplasmic binding protein-like II"/>
    <property type="match status" value="2"/>
</dbReference>
<protein>
    <recommendedName>
        <fullName evidence="3">ABC-type transporter, periplasmic subunit family 3</fullName>
    </recommendedName>
</protein>
<proteinExistence type="predicted"/>
<dbReference type="PATRIC" id="fig|28229.4.peg.3460"/>
<organism evidence="1 2">
    <name type="scientific">Colwellia psychrerythraea</name>
    <name type="common">Vibrio psychroerythus</name>
    <dbReference type="NCBI Taxonomy" id="28229"/>
    <lineage>
        <taxon>Bacteria</taxon>
        <taxon>Pseudomonadati</taxon>
        <taxon>Pseudomonadota</taxon>
        <taxon>Gammaproteobacteria</taxon>
        <taxon>Alteromonadales</taxon>
        <taxon>Colwelliaceae</taxon>
        <taxon>Colwellia</taxon>
    </lineage>
</organism>
<dbReference type="EMBL" id="JQED01000047">
    <property type="protein sequence ID" value="KGJ88286.1"/>
    <property type="molecule type" value="Genomic_DNA"/>
</dbReference>
<dbReference type="Proteomes" id="UP000029843">
    <property type="component" value="Unassembled WGS sequence"/>
</dbReference>
<dbReference type="PANTHER" id="PTHR38834:SF3">
    <property type="entry name" value="SOLUTE-BINDING PROTEIN FAMILY 3_N-TERMINAL DOMAIN-CONTAINING PROTEIN"/>
    <property type="match status" value="1"/>
</dbReference>
<dbReference type="RefSeq" id="WP_033095115.1">
    <property type="nucleotide sequence ID" value="NZ_JQED01000047.1"/>
</dbReference>
<gene>
    <name evidence="1" type="ORF">ND2E_4122</name>
</gene>
<sequence precursor="true">MIILKLFFIVFLLSTLLCSSKLSAEEVWKIASLNWQPYAGEELPDHGSSIKILRELLKQAGITLVVEFYPWSRAKHLVRANTEYVGIFPAWPEDIFDGAIISPAIDWSIISILKRKATVVNFNSIDQIFENYSIGVVNNYLYPKIFADAIKQYPESVEGAPNELSLLRKLAVGRGDVAITDPNVMFYLAKQQGIFDIEVVKHVMKKELILAFRDDVENRKRLELLTKLQKIRLSR</sequence>
<dbReference type="AlphaFoldDB" id="A0A099KD33"/>
<dbReference type="PANTHER" id="PTHR38834">
    <property type="entry name" value="PERIPLASMIC SUBSTRATE BINDING PROTEIN FAMILY 3"/>
    <property type="match status" value="1"/>
</dbReference>
<reference evidence="1 2" key="1">
    <citation type="submission" date="2014-08" db="EMBL/GenBank/DDBJ databases">
        <title>Genomic and Phenotypic Diversity of Colwellia psychrerythraea strains from Disparate Marine Basins.</title>
        <authorList>
            <person name="Techtmann S.M."/>
            <person name="Stelling S.C."/>
            <person name="Utturkar S.M."/>
            <person name="Alshibli N."/>
            <person name="Harris A."/>
            <person name="Brown S.D."/>
            <person name="Hazen T.C."/>
        </authorList>
    </citation>
    <scope>NUCLEOTIDE SEQUENCE [LARGE SCALE GENOMIC DNA]</scope>
    <source>
        <strain evidence="1 2">ND2E</strain>
    </source>
</reference>
<name>A0A099KD33_COLPS</name>
<evidence type="ECO:0000313" key="2">
    <source>
        <dbReference type="Proteomes" id="UP000029843"/>
    </source>
</evidence>
<comment type="caution">
    <text evidence="1">The sequence shown here is derived from an EMBL/GenBank/DDBJ whole genome shotgun (WGS) entry which is preliminary data.</text>
</comment>
<evidence type="ECO:0000313" key="1">
    <source>
        <dbReference type="EMBL" id="KGJ88286.1"/>
    </source>
</evidence>
<evidence type="ECO:0008006" key="3">
    <source>
        <dbReference type="Google" id="ProtNLM"/>
    </source>
</evidence>
<dbReference type="OrthoDB" id="5296159at2"/>
<accession>A0A099KD33</accession>
<dbReference type="SUPFAM" id="SSF53850">
    <property type="entry name" value="Periplasmic binding protein-like II"/>
    <property type="match status" value="1"/>
</dbReference>